<evidence type="ECO:0000256" key="5">
    <source>
        <dbReference type="HAMAP-Rule" id="MF_00113"/>
    </source>
</evidence>
<keyword evidence="6" id="KW-0413">Isomerase</keyword>
<gene>
    <name evidence="5" type="primary">queA</name>
    <name evidence="6" type="ORF">CLV25_11336</name>
</gene>
<keyword evidence="1 5" id="KW-0963">Cytoplasm</keyword>
<dbReference type="PANTHER" id="PTHR30307:SF0">
    <property type="entry name" value="S-ADENOSYLMETHIONINE:TRNA RIBOSYLTRANSFERASE-ISOMERASE"/>
    <property type="match status" value="1"/>
</dbReference>
<protein>
    <recommendedName>
        <fullName evidence="5">S-adenosylmethionine:tRNA ribosyltransferase-isomerase</fullName>
        <ecNumber evidence="5">2.4.99.17</ecNumber>
    </recommendedName>
    <alternativeName>
        <fullName evidence="5">Queuosine biosynthesis protein QueA</fullName>
    </alternativeName>
</protein>
<reference evidence="6 7" key="1">
    <citation type="submission" date="2019-03" db="EMBL/GenBank/DDBJ databases">
        <title>Genomic Encyclopedia of Archaeal and Bacterial Type Strains, Phase II (KMG-II): from individual species to whole genera.</title>
        <authorList>
            <person name="Goeker M."/>
        </authorList>
    </citation>
    <scope>NUCLEOTIDE SEQUENCE [LARGE SCALE GENOMIC DNA]</scope>
    <source>
        <strain evidence="6 7">RL-C</strain>
    </source>
</reference>
<dbReference type="InterPro" id="IPR003699">
    <property type="entry name" value="QueA"/>
</dbReference>
<dbReference type="AlphaFoldDB" id="A0A4R2E8W3"/>
<accession>A0A4R2E8W3</accession>
<evidence type="ECO:0000256" key="1">
    <source>
        <dbReference type="ARBA" id="ARBA00022490"/>
    </source>
</evidence>
<dbReference type="InterPro" id="IPR042119">
    <property type="entry name" value="QueA_dom2"/>
</dbReference>
<dbReference type="Gene3D" id="3.40.1780.10">
    <property type="entry name" value="QueA-like"/>
    <property type="match status" value="1"/>
</dbReference>
<dbReference type="GO" id="GO:0008616">
    <property type="term" value="P:tRNA queuosine(34) biosynthetic process"/>
    <property type="evidence" value="ECO:0007669"/>
    <property type="project" value="UniProtKB-UniRule"/>
</dbReference>
<dbReference type="SUPFAM" id="SSF111337">
    <property type="entry name" value="QueA-like"/>
    <property type="match status" value="1"/>
</dbReference>
<organism evidence="6 7">
    <name type="scientific">Acetobacteroides hydrogenigenes</name>
    <dbReference type="NCBI Taxonomy" id="979970"/>
    <lineage>
        <taxon>Bacteria</taxon>
        <taxon>Pseudomonadati</taxon>
        <taxon>Bacteroidota</taxon>
        <taxon>Bacteroidia</taxon>
        <taxon>Bacteroidales</taxon>
        <taxon>Rikenellaceae</taxon>
        <taxon>Acetobacteroides</taxon>
    </lineage>
</organism>
<dbReference type="GO" id="GO:0051075">
    <property type="term" value="F:S-adenosylmethionine:tRNA ribosyltransferase-isomerase activity"/>
    <property type="evidence" value="ECO:0007669"/>
    <property type="project" value="UniProtKB-EC"/>
</dbReference>
<dbReference type="EC" id="2.4.99.17" evidence="5"/>
<sequence length="404" mass="45865">MTPHAQHIAIGDFNYDLPDERIAKYPLEERDLSKLLFFNGNNIDDKQFKELPTLLQDSDLLVFNNTKVIQARMEFFRSTGARVEIFCLEPADSSDYESVFQAKGSITWKCIVGNLKKWKESTLEKKLDLKGTAVTLTAQKLEKPNDNVLIMFSWDGDFTFSEILEASGTIPIPPYLNRDTEDIDLNRYQTVYSKHKGSVAAPTAGLHFTPSIIETLKSNGVDTAEVTLHVGAGTFKPVKTEDVADHEMHTEHFSVTLESLKKLRKHLGNVISVGTTSMRTLESLYWYGVRAIRSGNPNFEKPIEQWEPYQHTEVHSAEESMNALISYLERTEKNELHAATQIIIVSGYKVRMIKGLVTNFHQPQSTLLLLVSALVGERWKDIYNHALANNYRFLSYGDSSLLMR</sequence>
<dbReference type="PANTHER" id="PTHR30307">
    <property type="entry name" value="S-ADENOSYLMETHIONINE:TRNA RIBOSYLTRANSFERASE-ISOMERASE"/>
    <property type="match status" value="1"/>
</dbReference>
<comment type="pathway">
    <text evidence="5">tRNA modification; tRNA-queuosine biosynthesis.</text>
</comment>
<evidence type="ECO:0000256" key="2">
    <source>
        <dbReference type="ARBA" id="ARBA00022679"/>
    </source>
</evidence>
<keyword evidence="4 5" id="KW-0671">Queuosine biosynthesis</keyword>
<comment type="catalytic activity">
    <reaction evidence="5">
        <text>7-aminomethyl-7-carbaguanosine(34) in tRNA + S-adenosyl-L-methionine = epoxyqueuosine(34) in tRNA + adenine + L-methionine + 2 H(+)</text>
        <dbReference type="Rhea" id="RHEA:32155"/>
        <dbReference type="Rhea" id="RHEA-COMP:10342"/>
        <dbReference type="Rhea" id="RHEA-COMP:18582"/>
        <dbReference type="ChEBI" id="CHEBI:15378"/>
        <dbReference type="ChEBI" id="CHEBI:16708"/>
        <dbReference type="ChEBI" id="CHEBI:57844"/>
        <dbReference type="ChEBI" id="CHEBI:59789"/>
        <dbReference type="ChEBI" id="CHEBI:82833"/>
        <dbReference type="ChEBI" id="CHEBI:194443"/>
        <dbReference type="EC" id="2.4.99.17"/>
    </reaction>
</comment>
<proteinExistence type="inferred from homology"/>
<comment type="subunit">
    <text evidence="5">Monomer.</text>
</comment>
<name>A0A4R2E8W3_9BACT</name>
<dbReference type="OrthoDB" id="9805933at2"/>
<evidence type="ECO:0000256" key="3">
    <source>
        <dbReference type="ARBA" id="ARBA00022691"/>
    </source>
</evidence>
<comment type="subcellular location">
    <subcellularLocation>
        <location evidence="5">Cytoplasm</location>
    </subcellularLocation>
</comment>
<dbReference type="InterPro" id="IPR042118">
    <property type="entry name" value="QueA_dom1"/>
</dbReference>
<dbReference type="UniPathway" id="UPA00392"/>
<evidence type="ECO:0000256" key="4">
    <source>
        <dbReference type="ARBA" id="ARBA00022785"/>
    </source>
</evidence>
<dbReference type="Pfam" id="PF02547">
    <property type="entry name" value="Queuosine_synth"/>
    <property type="match status" value="1"/>
</dbReference>
<dbReference type="InterPro" id="IPR036100">
    <property type="entry name" value="QueA_sf"/>
</dbReference>
<keyword evidence="3 5" id="KW-0949">S-adenosyl-L-methionine</keyword>
<keyword evidence="7" id="KW-1185">Reference proteome</keyword>
<evidence type="ECO:0000313" key="7">
    <source>
        <dbReference type="Proteomes" id="UP000294830"/>
    </source>
</evidence>
<dbReference type="HAMAP" id="MF_00113">
    <property type="entry name" value="QueA"/>
    <property type="match status" value="1"/>
</dbReference>
<dbReference type="Proteomes" id="UP000294830">
    <property type="component" value="Unassembled WGS sequence"/>
</dbReference>
<dbReference type="Gene3D" id="2.40.10.240">
    <property type="entry name" value="QueA-like"/>
    <property type="match status" value="1"/>
</dbReference>
<dbReference type="GO" id="GO:0005737">
    <property type="term" value="C:cytoplasm"/>
    <property type="evidence" value="ECO:0007669"/>
    <property type="project" value="UniProtKB-SubCell"/>
</dbReference>
<comment type="caution">
    <text evidence="6">The sequence shown here is derived from an EMBL/GenBank/DDBJ whole genome shotgun (WGS) entry which is preliminary data.</text>
</comment>
<comment type="similarity">
    <text evidence="5">Belongs to the QueA family.</text>
</comment>
<comment type="function">
    <text evidence="5">Transfers and isomerizes the ribose moiety from AdoMet to the 7-aminomethyl group of 7-deazaguanine (preQ1-tRNA) to give epoxyqueuosine (oQ-tRNA).</text>
</comment>
<dbReference type="EMBL" id="SLWB01000013">
    <property type="protein sequence ID" value="TCN64511.1"/>
    <property type="molecule type" value="Genomic_DNA"/>
</dbReference>
<evidence type="ECO:0000313" key="6">
    <source>
        <dbReference type="EMBL" id="TCN64511.1"/>
    </source>
</evidence>
<keyword evidence="2 5" id="KW-0808">Transferase</keyword>